<evidence type="ECO:0000313" key="1">
    <source>
        <dbReference type="EMBL" id="UOQ73049.1"/>
    </source>
</evidence>
<sequence length="86" mass="9478">MSVEGRIKELRNDRQGHLRAILLTDQTLLTVPPHVGVQLADKLKPGATVQATGLPIELHWGAVAADKLRRIHAQTLTVNNVQFLIN</sequence>
<accession>A0A8T9QBX9</accession>
<dbReference type="AlphaFoldDB" id="A0A8T9QBX9"/>
<evidence type="ECO:0000313" key="2">
    <source>
        <dbReference type="Proteomes" id="UP000831796"/>
    </source>
</evidence>
<dbReference type="Proteomes" id="UP000831796">
    <property type="component" value="Chromosome"/>
</dbReference>
<organism evidence="1 2">
    <name type="scientific">Hymenobacter cellulosilyticus</name>
    <dbReference type="NCBI Taxonomy" id="2932248"/>
    <lineage>
        <taxon>Bacteria</taxon>
        <taxon>Pseudomonadati</taxon>
        <taxon>Bacteroidota</taxon>
        <taxon>Cytophagia</taxon>
        <taxon>Cytophagales</taxon>
        <taxon>Hymenobacteraceae</taxon>
        <taxon>Hymenobacter</taxon>
    </lineage>
</organism>
<dbReference type="RefSeq" id="WP_244676404.1">
    <property type="nucleotide sequence ID" value="NZ_CP095046.1"/>
</dbReference>
<protein>
    <submittedName>
        <fullName evidence="1">Uncharacterized protein</fullName>
    </submittedName>
</protein>
<proteinExistence type="predicted"/>
<gene>
    <name evidence="1" type="ORF">MUN79_03480</name>
</gene>
<dbReference type="EMBL" id="CP095046">
    <property type="protein sequence ID" value="UOQ73049.1"/>
    <property type="molecule type" value="Genomic_DNA"/>
</dbReference>
<name>A0A8T9QBX9_9BACT</name>
<dbReference type="KEGG" id="hcu:MUN79_03480"/>
<keyword evidence="2" id="KW-1185">Reference proteome</keyword>
<reference evidence="1" key="1">
    <citation type="submission" date="2022-04" db="EMBL/GenBank/DDBJ databases">
        <title>Hymenobacter sp. isolated from the air.</title>
        <authorList>
            <person name="Won M."/>
            <person name="Lee C.-M."/>
            <person name="Woen H.-Y."/>
            <person name="Kwon S.-W."/>
        </authorList>
    </citation>
    <scope>NUCLEOTIDE SEQUENCE</scope>
    <source>
        <strain evidence="1">5116S-3</strain>
    </source>
</reference>